<organism evidence="4 5">
    <name type="scientific">Ktedonobacter racemifer DSM 44963</name>
    <dbReference type="NCBI Taxonomy" id="485913"/>
    <lineage>
        <taxon>Bacteria</taxon>
        <taxon>Bacillati</taxon>
        <taxon>Chloroflexota</taxon>
        <taxon>Ktedonobacteria</taxon>
        <taxon>Ktedonobacterales</taxon>
        <taxon>Ktedonobacteraceae</taxon>
        <taxon>Ktedonobacter</taxon>
    </lineage>
</organism>
<evidence type="ECO:0000313" key="4">
    <source>
        <dbReference type="EMBL" id="EFH83489.1"/>
    </source>
</evidence>
<protein>
    <submittedName>
        <fullName evidence="4">Blue (Type 1) copper domain protein</fullName>
    </submittedName>
</protein>
<sequence>MKRSLACVLLLILALVIVGCGSSTSTSGSHKIDVTLSEFKIETSVSTFQPGTAYQFSVTNTGKTDHEFMIMPSSEGAMNGMPMGDMDKMALATIDTIHPGETKTLSVTFPSFSAGTQPEFVCYLPGHYEAGMKQDVHISK</sequence>
<dbReference type="AlphaFoldDB" id="D6TST8"/>
<feature type="chain" id="PRO_5003088371" evidence="3">
    <location>
        <begin position="26"/>
        <end position="140"/>
    </location>
</feature>
<keyword evidence="2" id="KW-0186">Copper</keyword>
<dbReference type="Gene3D" id="2.60.40.420">
    <property type="entry name" value="Cupredoxins - blue copper proteins"/>
    <property type="match status" value="1"/>
</dbReference>
<dbReference type="OrthoDB" id="9816061at2"/>
<feature type="signal peptide" evidence="3">
    <location>
        <begin position="1"/>
        <end position="25"/>
    </location>
</feature>
<dbReference type="SUPFAM" id="SSF49503">
    <property type="entry name" value="Cupredoxins"/>
    <property type="match status" value="1"/>
</dbReference>
<accession>D6TST8</accession>
<reference evidence="4 5" key="1">
    <citation type="journal article" date="2011" name="Stand. Genomic Sci.">
        <title>Non-contiguous finished genome sequence and contextual data of the filamentous soil bacterium Ktedonobacter racemifer type strain (SOSP1-21).</title>
        <authorList>
            <person name="Chang Y.J."/>
            <person name="Land M."/>
            <person name="Hauser L."/>
            <person name="Chertkov O."/>
            <person name="Del Rio T.G."/>
            <person name="Nolan M."/>
            <person name="Copeland A."/>
            <person name="Tice H."/>
            <person name="Cheng J.F."/>
            <person name="Lucas S."/>
            <person name="Han C."/>
            <person name="Goodwin L."/>
            <person name="Pitluck S."/>
            <person name="Ivanova N."/>
            <person name="Ovchinikova G."/>
            <person name="Pati A."/>
            <person name="Chen A."/>
            <person name="Palaniappan K."/>
            <person name="Mavromatis K."/>
            <person name="Liolios K."/>
            <person name="Brettin T."/>
            <person name="Fiebig A."/>
            <person name="Rohde M."/>
            <person name="Abt B."/>
            <person name="Goker M."/>
            <person name="Detter J.C."/>
            <person name="Woyke T."/>
            <person name="Bristow J."/>
            <person name="Eisen J.A."/>
            <person name="Markowitz V."/>
            <person name="Hugenholtz P."/>
            <person name="Kyrpides N.C."/>
            <person name="Klenk H.P."/>
            <person name="Lapidus A."/>
        </authorList>
    </citation>
    <scope>NUCLEOTIDE SEQUENCE [LARGE SCALE GENOMIC DNA]</scope>
    <source>
        <strain evidence="5">DSM 44963</strain>
    </source>
</reference>
<keyword evidence="1" id="KW-0479">Metal-binding</keyword>
<dbReference type="PANTHER" id="PTHR38439:SF3">
    <property type="entry name" value="COPPER-RESISTANT CUPROPROTEIN COPI"/>
    <property type="match status" value="1"/>
</dbReference>
<dbReference type="EMBL" id="ADVG01000003">
    <property type="protein sequence ID" value="EFH83489.1"/>
    <property type="molecule type" value="Genomic_DNA"/>
</dbReference>
<dbReference type="Proteomes" id="UP000004508">
    <property type="component" value="Unassembled WGS sequence"/>
</dbReference>
<keyword evidence="3" id="KW-0732">Signal</keyword>
<keyword evidence="5" id="KW-1185">Reference proteome</keyword>
<dbReference type="GO" id="GO:0046872">
    <property type="term" value="F:metal ion binding"/>
    <property type="evidence" value="ECO:0007669"/>
    <property type="project" value="UniProtKB-KW"/>
</dbReference>
<evidence type="ECO:0000256" key="2">
    <source>
        <dbReference type="ARBA" id="ARBA00023008"/>
    </source>
</evidence>
<dbReference type="PROSITE" id="PS51257">
    <property type="entry name" value="PROKAR_LIPOPROTEIN"/>
    <property type="match status" value="1"/>
</dbReference>
<dbReference type="PANTHER" id="PTHR38439">
    <property type="entry name" value="AURACYANIN-B"/>
    <property type="match status" value="1"/>
</dbReference>
<evidence type="ECO:0000313" key="5">
    <source>
        <dbReference type="Proteomes" id="UP000004508"/>
    </source>
</evidence>
<comment type="caution">
    <text evidence="4">The sequence shown here is derived from an EMBL/GenBank/DDBJ whole genome shotgun (WGS) entry which is preliminary data.</text>
</comment>
<dbReference type="InterPro" id="IPR008972">
    <property type="entry name" value="Cupredoxin"/>
</dbReference>
<evidence type="ECO:0000256" key="3">
    <source>
        <dbReference type="SAM" id="SignalP"/>
    </source>
</evidence>
<dbReference type="InterPro" id="IPR050845">
    <property type="entry name" value="Cu-binding_ET"/>
</dbReference>
<dbReference type="STRING" id="485913.Krac_4457"/>
<evidence type="ECO:0000256" key="1">
    <source>
        <dbReference type="ARBA" id="ARBA00022723"/>
    </source>
</evidence>
<proteinExistence type="predicted"/>
<dbReference type="InParanoid" id="D6TST8"/>
<name>D6TST8_KTERA</name>
<gene>
    <name evidence="4" type="ORF">Krac_4457</name>
</gene>
<dbReference type="RefSeq" id="WP_007914230.1">
    <property type="nucleotide sequence ID" value="NZ_ADVG01000003.1"/>
</dbReference>
<dbReference type="eggNOG" id="COG4454">
    <property type="taxonomic scope" value="Bacteria"/>
</dbReference>